<evidence type="ECO:0000313" key="4">
    <source>
        <dbReference type="Proteomes" id="UP000287651"/>
    </source>
</evidence>
<feature type="region of interest" description="Disordered" evidence="2">
    <location>
        <begin position="1"/>
        <end position="114"/>
    </location>
</feature>
<dbReference type="EMBL" id="AMZH03034277">
    <property type="protein sequence ID" value="RRT32023.1"/>
    <property type="molecule type" value="Genomic_DNA"/>
</dbReference>
<feature type="region of interest" description="Disordered" evidence="2">
    <location>
        <begin position="365"/>
        <end position="396"/>
    </location>
</feature>
<feature type="coiled-coil region" evidence="1">
    <location>
        <begin position="217"/>
        <end position="319"/>
    </location>
</feature>
<dbReference type="Proteomes" id="UP000287651">
    <property type="component" value="Unassembled WGS sequence"/>
</dbReference>
<gene>
    <name evidence="3" type="ORF">B296_00050369</name>
</gene>
<reference evidence="3 4" key="1">
    <citation type="journal article" date="2014" name="Agronomy (Basel)">
        <title>A Draft Genome Sequence for Ensete ventricosum, the Drought-Tolerant Tree Against Hunger.</title>
        <authorList>
            <person name="Harrison J."/>
            <person name="Moore K.A."/>
            <person name="Paszkiewicz K."/>
            <person name="Jones T."/>
            <person name="Grant M."/>
            <person name="Ambacheew D."/>
            <person name="Muzemil S."/>
            <person name="Studholme D.J."/>
        </authorList>
    </citation>
    <scope>NUCLEOTIDE SEQUENCE [LARGE SCALE GENOMIC DNA]</scope>
</reference>
<evidence type="ECO:0000256" key="1">
    <source>
        <dbReference type="SAM" id="Coils"/>
    </source>
</evidence>
<sequence>MNLGELRGMPRVTSGKVPPTRPTAREVGASPTREAPRASLKRPSPPEQAEDTGRHHKKVKVLTRKHKSHLGEEESRSLSKGKEPAAPSEELKAPVGSEERGASPAHERSRSMKDLFKTKVHKGDTGYYALLMSDLGHQDLEKEMKARWKGLKNLTKVWNNSSVTEEFERGLLHPQLARELYTLPSEVLMARAAKEIVLSQHFQMTLFDRDHDAGRLITFMDYRVKQLQEELDALKSRGGPEVVAEPEKHTSELREELEKIKREKAGELLRREASEKELLEIRGHLGDAQQLLREARTRARRMDDELLQVVKDLESARAELPRQSVIQYKESLGFKEGLKRMGRVTYEYRYRVALARFRARHPDVDVEEDSFTIHPEDDLVPMERQQDFDDSVPPEP</sequence>
<keyword evidence="1" id="KW-0175">Coiled coil</keyword>
<proteinExistence type="predicted"/>
<accession>A0A426WXI7</accession>
<organism evidence="3 4">
    <name type="scientific">Ensete ventricosum</name>
    <name type="common">Abyssinian banana</name>
    <name type="synonym">Musa ensete</name>
    <dbReference type="NCBI Taxonomy" id="4639"/>
    <lineage>
        <taxon>Eukaryota</taxon>
        <taxon>Viridiplantae</taxon>
        <taxon>Streptophyta</taxon>
        <taxon>Embryophyta</taxon>
        <taxon>Tracheophyta</taxon>
        <taxon>Spermatophyta</taxon>
        <taxon>Magnoliopsida</taxon>
        <taxon>Liliopsida</taxon>
        <taxon>Zingiberales</taxon>
        <taxon>Musaceae</taxon>
        <taxon>Ensete</taxon>
    </lineage>
</organism>
<evidence type="ECO:0000256" key="2">
    <source>
        <dbReference type="SAM" id="MobiDB-lite"/>
    </source>
</evidence>
<dbReference type="AlphaFoldDB" id="A0A426WXI7"/>
<evidence type="ECO:0000313" key="3">
    <source>
        <dbReference type="EMBL" id="RRT32023.1"/>
    </source>
</evidence>
<feature type="compositionally biased region" description="Basic and acidic residues" evidence="2">
    <location>
        <begin position="69"/>
        <end position="114"/>
    </location>
</feature>
<protein>
    <submittedName>
        <fullName evidence="3">Uncharacterized protein</fullName>
    </submittedName>
</protein>
<feature type="compositionally biased region" description="Basic residues" evidence="2">
    <location>
        <begin position="54"/>
        <end position="68"/>
    </location>
</feature>
<comment type="caution">
    <text evidence="3">The sequence shown here is derived from an EMBL/GenBank/DDBJ whole genome shotgun (WGS) entry which is preliminary data.</text>
</comment>
<name>A0A426WXI7_ENSVE</name>